<evidence type="ECO:0000256" key="3">
    <source>
        <dbReference type="ARBA" id="ARBA00023004"/>
    </source>
</evidence>
<keyword evidence="7" id="KW-1185">Reference proteome</keyword>
<keyword evidence="1" id="KW-0479">Metal-binding</keyword>
<dbReference type="PANTHER" id="PTHR42988:SF2">
    <property type="entry name" value="CYCLIC NUCLEOTIDE PHOSPHODIESTERASE CBUA0032-RELATED"/>
    <property type="match status" value="1"/>
</dbReference>
<proteinExistence type="inferred from homology"/>
<dbReference type="InterPro" id="IPR004843">
    <property type="entry name" value="Calcineurin-like_PHP"/>
</dbReference>
<dbReference type="Gene3D" id="3.60.21.10">
    <property type="match status" value="1"/>
</dbReference>
<dbReference type="Pfam" id="PF00149">
    <property type="entry name" value="Metallophos"/>
    <property type="match status" value="1"/>
</dbReference>
<dbReference type="STRING" id="361183.AMC99_02518"/>
<dbReference type="PANTHER" id="PTHR42988">
    <property type="entry name" value="PHOSPHOHYDROLASE"/>
    <property type="match status" value="1"/>
</dbReference>
<dbReference type="KEGG" id="aep:AMC99_02518"/>
<evidence type="ECO:0000256" key="4">
    <source>
        <dbReference type="ARBA" id="ARBA00025742"/>
    </source>
</evidence>
<evidence type="ECO:0000313" key="7">
    <source>
        <dbReference type="Proteomes" id="UP000057938"/>
    </source>
</evidence>
<evidence type="ECO:0000259" key="5">
    <source>
        <dbReference type="Pfam" id="PF00149"/>
    </source>
</evidence>
<keyword evidence="3" id="KW-0408">Iron</keyword>
<gene>
    <name evidence="6" type="ORF">AMC99_02518</name>
</gene>
<feature type="domain" description="Calcineurin-like phosphoesterase" evidence="5">
    <location>
        <begin position="9"/>
        <end position="199"/>
    </location>
</feature>
<keyword evidence="6" id="KW-0540">Nuclease</keyword>
<dbReference type="InterPro" id="IPR029052">
    <property type="entry name" value="Metallo-depent_PP-like"/>
</dbReference>
<dbReference type="AlphaFoldDB" id="A0A0M4LWQ2"/>
<protein>
    <submittedName>
        <fullName evidence="6">Putative DNA repair exonuclease</fullName>
    </submittedName>
</protein>
<dbReference type="EMBL" id="CP012669">
    <property type="protein sequence ID" value="ALE17791.1"/>
    <property type="molecule type" value="Genomic_DNA"/>
</dbReference>
<evidence type="ECO:0000313" key="6">
    <source>
        <dbReference type="EMBL" id="ALE17791.1"/>
    </source>
</evidence>
<dbReference type="InterPro" id="IPR050884">
    <property type="entry name" value="CNP_phosphodiesterase-III"/>
</dbReference>
<dbReference type="GO" id="GO:0004527">
    <property type="term" value="F:exonuclease activity"/>
    <property type="evidence" value="ECO:0007669"/>
    <property type="project" value="UniProtKB-KW"/>
</dbReference>
<keyword evidence="6" id="KW-0269">Exonuclease</keyword>
<accession>A0A0M4LWQ2</accession>
<comment type="similarity">
    <text evidence="4">Belongs to the cyclic nucleotide phosphodiesterase class-III family.</text>
</comment>
<dbReference type="Proteomes" id="UP000057938">
    <property type="component" value="Chromosome"/>
</dbReference>
<evidence type="ECO:0000256" key="1">
    <source>
        <dbReference type="ARBA" id="ARBA00022723"/>
    </source>
</evidence>
<dbReference type="SUPFAM" id="SSF56300">
    <property type="entry name" value="Metallo-dependent phosphatases"/>
    <property type="match status" value="1"/>
</dbReference>
<reference evidence="6 7" key="1">
    <citation type="submission" date="2015-09" db="EMBL/GenBank/DDBJ databases">
        <title>Complete genome sequence of a benzo[a]pyrene-degrading bacterium Altererythrobacter epoxidivorans CGMCC 1.7731T.</title>
        <authorList>
            <person name="Li Z."/>
            <person name="Cheng H."/>
            <person name="Huo Y."/>
            <person name="Xu X."/>
        </authorList>
    </citation>
    <scope>NUCLEOTIDE SEQUENCE [LARGE SCALE GENOMIC DNA]</scope>
    <source>
        <strain evidence="6 7">CGMCC 1.7731</strain>
    </source>
</reference>
<name>A0A0M4LWQ2_9SPHN</name>
<evidence type="ECO:0000256" key="2">
    <source>
        <dbReference type="ARBA" id="ARBA00022801"/>
    </source>
</evidence>
<sequence length="256" mass="28345">MALSDMTTRLFHLSDTHFGVENRAALDAFAAAAAAENPDAIVCTGDLTQRATHEQFDQAAEYFAQFEAPVIMCAGNHDMPYYNMWERFTDPYRRFRKLYAQVGGVFSSEDVVLVPLKTTVRIQPRFPWSDGFVTKDALQATKEQLAALTGDERIKIVTCHHPLLAATDEEHNETIGGDEAFATIASSGADAVISGHIHFPFDQMRERDGRRMRMIGTGTLSTRLRGALPCYSVLTCSLEDGISVETRPFESCEPAS</sequence>
<dbReference type="PATRIC" id="fig|361183.4.peg.2473"/>
<keyword evidence="2" id="KW-0378">Hydrolase</keyword>
<organism evidence="6 7">
    <name type="scientific">Altererythrobacter epoxidivorans</name>
    <dbReference type="NCBI Taxonomy" id="361183"/>
    <lineage>
        <taxon>Bacteria</taxon>
        <taxon>Pseudomonadati</taxon>
        <taxon>Pseudomonadota</taxon>
        <taxon>Alphaproteobacteria</taxon>
        <taxon>Sphingomonadales</taxon>
        <taxon>Erythrobacteraceae</taxon>
        <taxon>Altererythrobacter</taxon>
    </lineage>
</organism>
<dbReference type="GO" id="GO:0046872">
    <property type="term" value="F:metal ion binding"/>
    <property type="evidence" value="ECO:0007669"/>
    <property type="project" value="UniProtKB-KW"/>
</dbReference>